<organism evidence="3 4">
    <name type="scientific">Callorhinchus milii</name>
    <name type="common">Ghost shark</name>
    <dbReference type="NCBI Taxonomy" id="7868"/>
    <lineage>
        <taxon>Eukaryota</taxon>
        <taxon>Metazoa</taxon>
        <taxon>Chordata</taxon>
        <taxon>Craniata</taxon>
        <taxon>Vertebrata</taxon>
        <taxon>Chondrichthyes</taxon>
        <taxon>Holocephali</taxon>
        <taxon>Chimaeriformes</taxon>
        <taxon>Callorhinchidae</taxon>
        <taxon>Callorhinchus</taxon>
    </lineage>
</organism>
<dbReference type="PANTHER" id="PTHR11736">
    <property type="entry name" value="MELANOMA-ASSOCIATED ANTIGEN MAGE ANTIGEN"/>
    <property type="match status" value="1"/>
</dbReference>
<dbReference type="AlphaFoldDB" id="A0A4W3H7W9"/>
<protein>
    <recommendedName>
        <fullName evidence="2">MAGE domain-containing protein</fullName>
    </recommendedName>
</protein>
<dbReference type="InterPro" id="IPR002190">
    <property type="entry name" value="MHD_dom"/>
</dbReference>
<keyword evidence="4" id="KW-1185">Reference proteome</keyword>
<feature type="chain" id="PRO_5021391455" description="MAGE domain-containing protein" evidence="1">
    <location>
        <begin position="21"/>
        <end position="123"/>
    </location>
</feature>
<evidence type="ECO:0000313" key="3">
    <source>
        <dbReference type="Ensembl" id="ENSCMIP00000006024.1"/>
    </source>
</evidence>
<name>A0A4W3H7W9_CALMI</name>
<feature type="domain" description="MAGE" evidence="2">
    <location>
        <begin position="1"/>
        <end position="114"/>
    </location>
</feature>
<dbReference type="Gene3D" id="1.10.10.1210">
    <property type="entry name" value="MAGE homology domain, winged helix WH2 motif"/>
    <property type="match status" value="1"/>
</dbReference>
<dbReference type="PANTHER" id="PTHR11736:SF14">
    <property type="entry name" value="NSE3 HOMOLOG, SMC5-SMC6 COMPLEX COMPONENT"/>
    <property type="match status" value="1"/>
</dbReference>
<dbReference type="Proteomes" id="UP000314986">
    <property type="component" value="Unassembled WGS sequence"/>
</dbReference>
<reference evidence="4" key="2">
    <citation type="journal article" date="2007" name="PLoS Biol.">
        <title>Survey sequencing and comparative analysis of the elephant shark (Callorhinchus milii) genome.</title>
        <authorList>
            <person name="Venkatesh B."/>
            <person name="Kirkness E.F."/>
            <person name="Loh Y.H."/>
            <person name="Halpern A.L."/>
            <person name="Lee A.P."/>
            <person name="Johnson J."/>
            <person name="Dandona N."/>
            <person name="Viswanathan L.D."/>
            <person name="Tay A."/>
            <person name="Venter J.C."/>
            <person name="Strausberg R.L."/>
            <person name="Brenner S."/>
        </authorList>
    </citation>
    <scope>NUCLEOTIDE SEQUENCE [LARGE SCALE GENOMIC DNA]</scope>
</reference>
<dbReference type="OMA" id="WELLNMM"/>
<reference evidence="4" key="3">
    <citation type="journal article" date="2014" name="Nature">
        <title>Elephant shark genome provides unique insights into gnathostome evolution.</title>
        <authorList>
            <consortium name="International Elephant Shark Genome Sequencing Consortium"/>
            <person name="Venkatesh B."/>
            <person name="Lee A.P."/>
            <person name="Ravi V."/>
            <person name="Maurya A.K."/>
            <person name="Lian M.M."/>
            <person name="Swann J.B."/>
            <person name="Ohta Y."/>
            <person name="Flajnik M.F."/>
            <person name="Sutoh Y."/>
            <person name="Kasahara M."/>
            <person name="Hoon S."/>
            <person name="Gangu V."/>
            <person name="Roy S.W."/>
            <person name="Irimia M."/>
            <person name="Korzh V."/>
            <person name="Kondrychyn I."/>
            <person name="Lim Z.W."/>
            <person name="Tay B.H."/>
            <person name="Tohari S."/>
            <person name="Kong K.W."/>
            <person name="Ho S."/>
            <person name="Lorente-Galdos B."/>
            <person name="Quilez J."/>
            <person name="Marques-Bonet T."/>
            <person name="Raney B.J."/>
            <person name="Ingham P.W."/>
            <person name="Tay A."/>
            <person name="Hillier L.W."/>
            <person name="Minx P."/>
            <person name="Boehm T."/>
            <person name="Wilson R.K."/>
            <person name="Brenner S."/>
            <person name="Warren W.C."/>
        </authorList>
    </citation>
    <scope>NUCLEOTIDE SEQUENCE [LARGE SCALE GENOMIC DNA]</scope>
</reference>
<accession>A0A4W3H7W9</accession>
<reference evidence="4" key="1">
    <citation type="journal article" date="2006" name="Science">
        <title>Ancient noncoding elements conserved in the human genome.</title>
        <authorList>
            <person name="Venkatesh B."/>
            <person name="Kirkness E.F."/>
            <person name="Loh Y.H."/>
            <person name="Halpern A.L."/>
            <person name="Lee A.P."/>
            <person name="Johnson J."/>
            <person name="Dandona N."/>
            <person name="Viswanathan L.D."/>
            <person name="Tay A."/>
            <person name="Venter J.C."/>
            <person name="Strausberg R.L."/>
            <person name="Brenner S."/>
        </authorList>
    </citation>
    <scope>NUCLEOTIDE SEQUENCE [LARGE SCALE GENOMIC DNA]</scope>
</reference>
<dbReference type="STRING" id="7868.ENSCMIP00000006024"/>
<gene>
    <name evidence="3" type="primary">ndnl2</name>
</gene>
<dbReference type="InParanoid" id="A0A4W3H7W9"/>
<dbReference type="SMART" id="SM01373">
    <property type="entry name" value="MAGE"/>
    <property type="match status" value="1"/>
</dbReference>
<dbReference type="GO" id="GO:0005634">
    <property type="term" value="C:nucleus"/>
    <property type="evidence" value="ECO:0007669"/>
    <property type="project" value="TreeGrafter"/>
</dbReference>
<dbReference type="GeneTree" id="ENSGT00940000163627"/>
<dbReference type="Ensembl" id="ENSCMIT00000006224.1">
    <property type="protein sequence ID" value="ENSCMIP00000006024.1"/>
    <property type="gene ID" value="ENSCMIG00000003470.1"/>
</dbReference>
<reference evidence="3" key="5">
    <citation type="submission" date="2025-09" db="UniProtKB">
        <authorList>
            <consortium name="Ensembl"/>
        </authorList>
    </citation>
    <scope>IDENTIFICATION</scope>
</reference>
<evidence type="ECO:0000313" key="4">
    <source>
        <dbReference type="Proteomes" id="UP000314986"/>
    </source>
</evidence>
<proteinExistence type="predicted"/>
<evidence type="ECO:0000256" key="1">
    <source>
        <dbReference type="SAM" id="SignalP"/>
    </source>
</evidence>
<dbReference type="PROSITE" id="PS50838">
    <property type="entry name" value="MAGE"/>
    <property type="match status" value="1"/>
</dbReference>
<dbReference type="InterPro" id="IPR041899">
    <property type="entry name" value="MAGE_WH2"/>
</dbReference>
<sequence>MELTGLLLVILSIIFMKGNAVKDSLLWHALKRLRVDPAERHDDFGDVKKLVTEEFVRQRYLEYCRVAHTDPVEYEFRWGARAFRETSKMKVLEFVAKMHDNQDPKTWNTQYKEAQQEAASLAQ</sequence>
<keyword evidence="1" id="KW-0732">Signal</keyword>
<evidence type="ECO:0000259" key="2">
    <source>
        <dbReference type="PROSITE" id="PS50838"/>
    </source>
</evidence>
<dbReference type="FunFam" id="1.10.10.1210:FF:000001">
    <property type="entry name" value="melanoma-associated antigen D1"/>
    <property type="match status" value="1"/>
</dbReference>
<dbReference type="Pfam" id="PF01454">
    <property type="entry name" value="MAGE"/>
    <property type="match status" value="1"/>
</dbReference>
<dbReference type="InterPro" id="IPR037445">
    <property type="entry name" value="MAGE"/>
</dbReference>
<reference evidence="3" key="4">
    <citation type="submission" date="2025-08" db="UniProtKB">
        <authorList>
            <consortium name="Ensembl"/>
        </authorList>
    </citation>
    <scope>IDENTIFICATION</scope>
</reference>
<feature type="signal peptide" evidence="1">
    <location>
        <begin position="1"/>
        <end position="20"/>
    </location>
</feature>